<dbReference type="EMBL" id="SEOQ01000399">
    <property type="protein sequence ID" value="TFY63779.1"/>
    <property type="molecule type" value="Genomic_DNA"/>
</dbReference>
<reference evidence="1 2" key="1">
    <citation type="submission" date="2019-02" db="EMBL/GenBank/DDBJ databases">
        <title>Genome sequencing of the rare red list fungi Dentipellis fragilis.</title>
        <authorList>
            <person name="Buettner E."/>
            <person name="Kellner H."/>
        </authorList>
    </citation>
    <scope>NUCLEOTIDE SEQUENCE [LARGE SCALE GENOMIC DNA]</scope>
    <source>
        <strain evidence="1 2">DSM 105465</strain>
    </source>
</reference>
<protein>
    <submittedName>
        <fullName evidence="1">Uncharacterized protein</fullName>
    </submittedName>
</protein>
<keyword evidence="2" id="KW-1185">Reference proteome</keyword>
<evidence type="ECO:0000313" key="1">
    <source>
        <dbReference type="EMBL" id="TFY63779.1"/>
    </source>
</evidence>
<organism evidence="1 2">
    <name type="scientific">Dentipellis fragilis</name>
    <dbReference type="NCBI Taxonomy" id="205917"/>
    <lineage>
        <taxon>Eukaryota</taxon>
        <taxon>Fungi</taxon>
        <taxon>Dikarya</taxon>
        <taxon>Basidiomycota</taxon>
        <taxon>Agaricomycotina</taxon>
        <taxon>Agaricomycetes</taxon>
        <taxon>Russulales</taxon>
        <taxon>Hericiaceae</taxon>
        <taxon>Dentipellis</taxon>
    </lineage>
</organism>
<sequence>MTRPQLPVVRKNTAVPRRVLSACVSGGGRTLRCRAGARGVFPAPSITLYVRAKTCQSAGTTSPVDMGVAEEDSPNFCACAHGAAAAHDWAGTLRLDGFCGRNCE</sequence>
<comment type="caution">
    <text evidence="1">The sequence shown here is derived from an EMBL/GenBank/DDBJ whole genome shotgun (WGS) entry which is preliminary data.</text>
</comment>
<dbReference type="AlphaFoldDB" id="A0A4Y9YRT5"/>
<name>A0A4Y9YRT5_9AGAM</name>
<accession>A0A4Y9YRT5</accession>
<gene>
    <name evidence="1" type="ORF">EVG20_g6173</name>
</gene>
<dbReference type="Proteomes" id="UP000298327">
    <property type="component" value="Unassembled WGS sequence"/>
</dbReference>
<proteinExistence type="predicted"/>
<evidence type="ECO:0000313" key="2">
    <source>
        <dbReference type="Proteomes" id="UP000298327"/>
    </source>
</evidence>